<dbReference type="InterPro" id="IPR005123">
    <property type="entry name" value="Oxoglu/Fe-dep_dioxygenase_dom"/>
</dbReference>
<evidence type="ECO:0000313" key="2">
    <source>
        <dbReference type="EMBL" id="MFD2561704.1"/>
    </source>
</evidence>
<keyword evidence="3" id="KW-1185">Reference proteome</keyword>
<evidence type="ECO:0000313" key="3">
    <source>
        <dbReference type="Proteomes" id="UP001597319"/>
    </source>
</evidence>
<dbReference type="RefSeq" id="WP_378289635.1">
    <property type="nucleotide sequence ID" value="NZ_JBHULE010000002.1"/>
</dbReference>
<proteinExistence type="predicted"/>
<organism evidence="2 3">
    <name type="scientific">Aquimarina rubra</name>
    <dbReference type="NCBI Taxonomy" id="1920033"/>
    <lineage>
        <taxon>Bacteria</taxon>
        <taxon>Pseudomonadati</taxon>
        <taxon>Bacteroidota</taxon>
        <taxon>Flavobacteriia</taxon>
        <taxon>Flavobacteriales</taxon>
        <taxon>Flavobacteriaceae</taxon>
        <taxon>Aquimarina</taxon>
    </lineage>
</organism>
<dbReference type="PANTHER" id="PTHR31212">
    <property type="entry name" value="ALPHA-KETOGLUTARATE-DEPENDENT DIOXYGENASE ALKB HOMOLOG 3"/>
    <property type="match status" value="1"/>
</dbReference>
<protein>
    <submittedName>
        <fullName evidence="2">Alpha-ketoglutarate-dependent dioxygenase AlkB family protein</fullName>
    </submittedName>
</protein>
<feature type="domain" description="Fe2OG dioxygenase" evidence="1">
    <location>
        <begin position="103"/>
        <end position="200"/>
    </location>
</feature>
<dbReference type="InterPro" id="IPR037151">
    <property type="entry name" value="AlkB-like_sf"/>
</dbReference>
<dbReference type="GO" id="GO:0051213">
    <property type="term" value="F:dioxygenase activity"/>
    <property type="evidence" value="ECO:0007669"/>
    <property type="project" value="UniProtKB-KW"/>
</dbReference>
<reference evidence="3" key="1">
    <citation type="journal article" date="2019" name="Int. J. Syst. Evol. Microbiol.">
        <title>The Global Catalogue of Microorganisms (GCM) 10K type strain sequencing project: providing services to taxonomists for standard genome sequencing and annotation.</title>
        <authorList>
            <consortium name="The Broad Institute Genomics Platform"/>
            <consortium name="The Broad Institute Genome Sequencing Center for Infectious Disease"/>
            <person name="Wu L."/>
            <person name="Ma J."/>
        </authorList>
    </citation>
    <scope>NUCLEOTIDE SEQUENCE [LARGE SCALE GENOMIC DNA]</scope>
    <source>
        <strain evidence="3">KCTC 52274</strain>
    </source>
</reference>
<comment type="caution">
    <text evidence="2">The sequence shown here is derived from an EMBL/GenBank/DDBJ whole genome shotgun (WGS) entry which is preliminary data.</text>
</comment>
<dbReference type="InterPro" id="IPR027450">
    <property type="entry name" value="AlkB-like"/>
</dbReference>
<dbReference type="EMBL" id="JBHULE010000002">
    <property type="protein sequence ID" value="MFD2561704.1"/>
    <property type="molecule type" value="Genomic_DNA"/>
</dbReference>
<dbReference type="InterPro" id="IPR032854">
    <property type="entry name" value="ALKBH3"/>
</dbReference>
<dbReference type="Proteomes" id="UP001597319">
    <property type="component" value="Unassembled WGS sequence"/>
</dbReference>
<name>A0ABW5LCV7_9FLAO</name>
<evidence type="ECO:0000259" key="1">
    <source>
        <dbReference type="PROSITE" id="PS51471"/>
    </source>
</evidence>
<gene>
    <name evidence="2" type="ORF">ACFSR1_03410</name>
</gene>
<dbReference type="PROSITE" id="PS51471">
    <property type="entry name" value="FE2OG_OXY"/>
    <property type="match status" value="1"/>
</dbReference>
<accession>A0ABW5LCV7</accession>
<sequence>MDLFASQNSPIQLKMPDGDVCYYPHFYDSNQADQLFKTLMETIQWQQDDIKVFGKVYKQPRLTALYASNKNTYTYSNITMTPHLFTDELLLIKEKIELVSSNTFTTCLLNLYRDGQDSNGWHADNEKELGPEPLIASVSLGEERWFHFKHRTKNLKQKILLQHGSLLIMRGKTQENWLHQIPKSKKITKPRINLTFRIIH</sequence>
<dbReference type="PANTHER" id="PTHR31212:SF4">
    <property type="entry name" value="ALPHA-KETOGLUTARATE-DEPENDENT DIOXYGENASE ALKB HOMOLOG 3"/>
    <property type="match status" value="1"/>
</dbReference>
<dbReference type="SUPFAM" id="SSF51197">
    <property type="entry name" value="Clavaminate synthase-like"/>
    <property type="match status" value="1"/>
</dbReference>
<keyword evidence="2" id="KW-0560">Oxidoreductase</keyword>
<dbReference type="Gene3D" id="2.60.120.590">
    <property type="entry name" value="Alpha-ketoglutarate-dependent dioxygenase AlkB-like"/>
    <property type="match status" value="1"/>
</dbReference>
<keyword evidence="2" id="KW-0223">Dioxygenase</keyword>
<dbReference type="Pfam" id="PF13532">
    <property type="entry name" value="2OG-FeII_Oxy_2"/>
    <property type="match status" value="1"/>
</dbReference>